<keyword evidence="2" id="KW-1185">Reference proteome</keyword>
<sequence length="64" mass="7962">MRMRVEKLKVSEGRMKEIEKAHSRRKQEKDEKLHIRQEEIRTLREQEHQLMLRIKQHELTLSQT</sequence>
<name>A0A9D4G7U3_DREPO</name>
<evidence type="ECO:0000313" key="2">
    <source>
        <dbReference type="Proteomes" id="UP000828390"/>
    </source>
</evidence>
<dbReference type="EMBL" id="JAIWYP010000006">
    <property type="protein sequence ID" value="KAH3811842.1"/>
    <property type="molecule type" value="Genomic_DNA"/>
</dbReference>
<reference evidence="1" key="2">
    <citation type="submission" date="2020-11" db="EMBL/GenBank/DDBJ databases">
        <authorList>
            <person name="McCartney M.A."/>
            <person name="Auch B."/>
            <person name="Kono T."/>
            <person name="Mallez S."/>
            <person name="Becker A."/>
            <person name="Gohl D.M."/>
            <person name="Silverstein K.A.T."/>
            <person name="Koren S."/>
            <person name="Bechman K.B."/>
            <person name="Herman A."/>
            <person name="Abrahante J.E."/>
            <person name="Garbe J."/>
        </authorList>
    </citation>
    <scope>NUCLEOTIDE SEQUENCE</scope>
    <source>
        <strain evidence="1">Duluth1</strain>
        <tissue evidence="1">Whole animal</tissue>
    </source>
</reference>
<evidence type="ECO:0000313" key="1">
    <source>
        <dbReference type="EMBL" id="KAH3811842.1"/>
    </source>
</evidence>
<proteinExistence type="predicted"/>
<accession>A0A9D4G7U3</accession>
<comment type="caution">
    <text evidence="1">The sequence shown here is derived from an EMBL/GenBank/DDBJ whole genome shotgun (WGS) entry which is preliminary data.</text>
</comment>
<gene>
    <name evidence="1" type="ORF">DPMN_140258</name>
</gene>
<dbReference type="Proteomes" id="UP000828390">
    <property type="component" value="Unassembled WGS sequence"/>
</dbReference>
<organism evidence="1 2">
    <name type="scientific">Dreissena polymorpha</name>
    <name type="common">Zebra mussel</name>
    <name type="synonym">Mytilus polymorpha</name>
    <dbReference type="NCBI Taxonomy" id="45954"/>
    <lineage>
        <taxon>Eukaryota</taxon>
        <taxon>Metazoa</taxon>
        <taxon>Spiralia</taxon>
        <taxon>Lophotrochozoa</taxon>
        <taxon>Mollusca</taxon>
        <taxon>Bivalvia</taxon>
        <taxon>Autobranchia</taxon>
        <taxon>Heteroconchia</taxon>
        <taxon>Euheterodonta</taxon>
        <taxon>Imparidentia</taxon>
        <taxon>Neoheterodontei</taxon>
        <taxon>Myida</taxon>
        <taxon>Dreissenoidea</taxon>
        <taxon>Dreissenidae</taxon>
        <taxon>Dreissena</taxon>
    </lineage>
</organism>
<protein>
    <submittedName>
        <fullName evidence="1">Uncharacterized protein</fullName>
    </submittedName>
</protein>
<dbReference type="AlphaFoldDB" id="A0A9D4G7U3"/>
<reference evidence="1" key="1">
    <citation type="journal article" date="2019" name="bioRxiv">
        <title>The Genome of the Zebra Mussel, Dreissena polymorpha: A Resource for Invasive Species Research.</title>
        <authorList>
            <person name="McCartney M.A."/>
            <person name="Auch B."/>
            <person name="Kono T."/>
            <person name="Mallez S."/>
            <person name="Zhang Y."/>
            <person name="Obille A."/>
            <person name="Becker A."/>
            <person name="Abrahante J.E."/>
            <person name="Garbe J."/>
            <person name="Badalamenti J.P."/>
            <person name="Herman A."/>
            <person name="Mangelson H."/>
            <person name="Liachko I."/>
            <person name="Sullivan S."/>
            <person name="Sone E.D."/>
            <person name="Koren S."/>
            <person name="Silverstein K.A.T."/>
            <person name="Beckman K.B."/>
            <person name="Gohl D.M."/>
        </authorList>
    </citation>
    <scope>NUCLEOTIDE SEQUENCE</scope>
    <source>
        <strain evidence="1">Duluth1</strain>
        <tissue evidence="1">Whole animal</tissue>
    </source>
</reference>